<feature type="region of interest" description="Disordered" evidence="6">
    <location>
        <begin position="381"/>
        <end position="409"/>
    </location>
</feature>
<feature type="compositionally biased region" description="Low complexity" evidence="6">
    <location>
        <begin position="382"/>
        <end position="397"/>
    </location>
</feature>
<dbReference type="Gene3D" id="6.10.330.20">
    <property type="match status" value="1"/>
</dbReference>
<comment type="caution">
    <text evidence="8">The sequence shown here is derived from an EMBL/GenBank/DDBJ whole genome shotgun (WGS) entry which is preliminary data.</text>
</comment>
<evidence type="ECO:0000256" key="6">
    <source>
        <dbReference type="SAM" id="MobiDB-lite"/>
    </source>
</evidence>
<dbReference type="GO" id="GO:0016593">
    <property type="term" value="C:Cdc73/Paf1 complex"/>
    <property type="evidence" value="ECO:0007669"/>
    <property type="project" value="InterPro"/>
</dbReference>
<dbReference type="GO" id="GO:0000993">
    <property type="term" value="F:RNA polymerase II complex binding"/>
    <property type="evidence" value="ECO:0007669"/>
    <property type="project" value="TreeGrafter"/>
</dbReference>
<dbReference type="Proteomes" id="UP001276659">
    <property type="component" value="Unassembled WGS sequence"/>
</dbReference>
<evidence type="ECO:0000259" key="7">
    <source>
        <dbReference type="Pfam" id="PF05179"/>
    </source>
</evidence>
<evidence type="ECO:0000313" key="8">
    <source>
        <dbReference type="EMBL" id="KAK3171232.1"/>
    </source>
</evidence>
<accession>A0AAD9Z7I0</accession>
<comment type="similarity">
    <text evidence="2">Belongs to the CDC73 family.</text>
</comment>
<name>A0AAD9Z7I0_9LECA</name>
<keyword evidence="4" id="KW-0539">Nucleus</keyword>
<evidence type="ECO:0000313" key="9">
    <source>
        <dbReference type="Proteomes" id="UP001276659"/>
    </source>
</evidence>
<gene>
    <name evidence="8" type="ORF">OEA41_003316</name>
</gene>
<dbReference type="GO" id="GO:0003735">
    <property type="term" value="F:structural constituent of ribosome"/>
    <property type="evidence" value="ECO:0007669"/>
    <property type="project" value="InterPro"/>
</dbReference>
<dbReference type="Gene3D" id="3.40.50.11990">
    <property type="entry name" value="RNA polymerase II accessory factor, Cdc73 C-terminal domain"/>
    <property type="match status" value="1"/>
</dbReference>
<organism evidence="8 9">
    <name type="scientific">Lepraria neglecta</name>
    <dbReference type="NCBI Taxonomy" id="209136"/>
    <lineage>
        <taxon>Eukaryota</taxon>
        <taxon>Fungi</taxon>
        <taxon>Dikarya</taxon>
        <taxon>Ascomycota</taxon>
        <taxon>Pezizomycotina</taxon>
        <taxon>Lecanoromycetes</taxon>
        <taxon>OSLEUM clade</taxon>
        <taxon>Lecanoromycetidae</taxon>
        <taxon>Lecanorales</taxon>
        <taxon>Lecanorineae</taxon>
        <taxon>Stereocaulaceae</taxon>
        <taxon>Lepraria</taxon>
    </lineage>
</organism>
<dbReference type="Pfam" id="PF05179">
    <property type="entry name" value="CDC73_C"/>
    <property type="match status" value="1"/>
</dbReference>
<dbReference type="GO" id="GO:0006368">
    <property type="term" value="P:transcription elongation by RNA polymerase II"/>
    <property type="evidence" value="ECO:0007669"/>
    <property type="project" value="InterPro"/>
</dbReference>
<evidence type="ECO:0000256" key="3">
    <source>
        <dbReference type="ARBA" id="ARBA00023163"/>
    </source>
</evidence>
<dbReference type="InterPro" id="IPR038340">
    <property type="entry name" value="MRP-L47_sf"/>
</dbReference>
<evidence type="ECO:0000256" key="5">
    <source>
        <dbReference type="ARBA" id="ARBA00035399"/>
    </source>
</evidence>
<protein>
    <recommendedName>
        <fullName evidence="5">54S ribosomal protein L4, mitochondrial</fullName>
    </recommendedName>
</protein>
<reference evidence="8" key="1">
    <citation type="submission" date="2022-11" db="EMBL/GenBank/DDBJ databases">
        <title>Chromosomal genome sequence assembly and mating type (MAT) locus characterization of the leprose asexual lichenized fungus Lepraria neglecta (Nyl.) Erichsen.</title>
        <authorList>
            <person name="Allen J.L."/>
            <person name="Pfeffer B."/>
        </authorList>
    </citation>
    <scope>NUCLEOTIDE SEQUENCE</scope>
    <source>
        <strain evidence="8">Allen 5258</strain>
    </source>
</reference>
<dbReference type="PANTHER" id="PTHR12466:SF8">
    <property type="entry name" value="PARAFIBROMIN"/>
    <property type="match status" value="1"/>
</dbReference>
<dbReference type="FunFam" id="3.40.50.11990:FF:000003">
    <property type="entry name" value="Pol II transcription elongation factor subunit Cdc73"/>
    <property type="match status" value="1"/>
</dbReference>
<dbReference type="PANTHER" id="PTHR12466">
    <property type="entry name" value="CDC73 DOMAIN PROTEIN"/>
    <property type="match status" value="1"/>
</dbReference>
<dbReference type="InterPro" id="IPR007852">
    <property type="entry name" value="Cdc73/Parafibromin"/>
</dbReference>
<keyword evidence="9" id="KW-1185">Reference proteome</keyword>
<evidence type="ECO:0000256" key="4">
    <source>
        <dbReference type="ARBA" id="ARBA00023242"/>
    </source>
</evidence>
<dbReference type="InterPro" id="IPR010729">
    <property type="entry name" value="Ribosomal_uL29_mit"/>
</dbReference>
<evidence type="ECO:0000256" key="2">
    <source>
        <dbReference type="ARBA" id="ARBA00010427"/>
    </source>
</evidence>
<dbReference type="InterPro" id="IPR031336">
    <property type="entry name" value="CDC73_C"/>
</dbReference>
<evidence type="ECO:0000256" key="1">
    <source>
        <dbReference type="ARBA" id="ARBA00004123"/>
    </source>
</evidence>
<dbReference type="InterPro" id="IPR038103">
    <property type="entry name" value="CDC73_C_sf"/>
</dbReference>
<feature type="compositionally biased region" description="Basic and acidic residues" evidence="6">
    <location>
        <begin position="398"/>
        <end position="408"/>
    </location>
</feature>
<dbReference type="GO" id="GO:0032968">
    <property type="term" value="P:positive regulation of transcription elongation by RNA polymerase II"/>
    <property type="evidence" value="ECO:0007669"/>
    <property type="project" value="TreeGrafter"/>
</dbReference>
<dbReference type="Pfam" id="PF06984">
    <property type="entry name" value="MRP-L47"/>
    <property type="match status" value="1"/>
</dbReference>
<dbReference type="GO" id="GO:0006412">
    <property type="term" value="P:translation"/>
    <property type="evidence" value="ECO:0007669"/>
    <property type="project" value="InterPro"/>
</dbReference>
<sequence>MSKEPLPQPVLDPARRTKVQVDLNHGLWGFFNSDKKPLSTPEEDYAHGRAWTADELAQKSWEDIHSLWWMCCKERNRLATEAHERKRLGLTAGEFESHKREMVVRKTQKSIKQALTERWYAWDEAWKVAENDPEVDLRAEPGTSAYKPMLHELWVIKMATSATHDPLISLRRTIASNNPPTPTTSPDGSAPELVTDNLGAATHLYFTDPEPHTIALDTPTRFISSDKPVDLRSIYFAWQKKDVNIPDYIASAQALNDGLGGADGAGAASTVQNLVFVERLDLITWLEGASDESEYIKGLESDKSAAKLAQVASGAAGGVSTVPSGAAGARSGKQIDPRLQQIYNLERKMGDRNSILRGIKPTDFSHVRKYSETFFKDRKKSSLTSTAPSTTTTTSLASRDKKSGRRPDPIVLLSPSASSLLRMSNIKSFLESGTYIPADSNLAGSSASANILHVSRTLPSIDSQRPFRFILVDTPEQFKPDYWNRVVAVFTTGQTWQFKSYKWQNAPDLFKNALGIYVGWRGEDVPSTVKGWGRGVTSAQIEKWNPQQGVSGRWRDREVVEGIWDRVEESMRSKGWSKDGGPVEK</sequence>
<dbReference type="EMBL" id="JASNWA010000008">
    <property type="protein sequence ID" value="KAK3171232.1"/>
    <property type="molecule type" value="Genomic_DNA"/>
</dbReference>
<dbReference type="GO" id="GO:0005761">
    <property type="term" value="C:mitochondrial ribosome"/>
    <property type="evidence" value="ECO:0007669"/>
    <property type="project" value="InterPro"/>
</dbReference>
<proteinExistence type="inferred from homology"/>
<feature type="domain" description="Cell division control protein 73 C-terminal" evidence="7">
    <location>
        <begin position="406"/>
        <end position="569"/>
    </location>
</feature>
<comment type="subcellular location">
    <subcellularLocation>
        <location evidence="1">Nucleus</location>
    </subcellularLocation>
</comment>
<keyword evidence="3" id="KW-0804">Transcription</keyword>
<dbReference type="AlphaFoldDB" id="A0AAD9Z7I0"/>